<comment type="catalytic activity">
    <reaction evidence="7 8">
        <text>adenosine(34) in tRNA + H2O + H(+) = inosine(34) in tRNA + NH4(+)</text>
        <dbReference type="Rhea" id="RHEA:43168"/>
        <dbReference type="Rhea" id="RHEA-COMP:10373"/>
        <dbReference type="Rhea" id="RHEA-COMP:10374"/>
        <dbReference type="ChEBI" id="CHEBI:15377"/>
        <dbReference type="ChEBI" id="CHEBI:15378"/>
        <dbReference type="ChEBI" id="CHEBI:28938"/>
        <dbReference type="ChEBI" id="CHEBI:74411"/>
        <dbReference type="ChEBI" id="CHEBI:82852"/>
        <dbReference type="EC" id="3.5.4.33"/>
    </reaction>
</comment>
<dbReference type="GO" id="GO:0002100">
    <property type="term" value="P:tRNA wobble adenosine to inosine editing"/>
    <property type="evidence" value="ECO:0007669"/>
    <property type="project" value="UniProtKB-UniRule"/>
</dbReference>
<dbReference type="Gene3D" id="3.40.140.10">
    <property type="entry name" value="Cytidine Deaminase, domain 2"/>
    <property type="match status" value="1"/>
</dbReference>
<dbReference type="CDD" id="cd01285">
    <property type="entry name" value="nucleoside_deaminase"/>
    <property type="match status" value="1"/>
</dbReference>
<evidence type="ECO:0000256" key="4">
    <source>
        <dbReference type="ARBA" id="ARBA00022723"/>
    </source>
</evidence>
<evidence type="ECO:0000256" key="3">
    <source>
        <dbReference type="ARBA" id="ARBA00022694"/>
    </source>
</evidence>
<dbReference type="GO" id="GO:0052717">
    <property type="term" value="F:tRNA-specific adenosine-34 deaminase activity"/>
    <property type="evidence" value="ECO:0007669"/>
    <property type="project" value="UniProtKB-UniRule"/>
</dbReference>
<dbReference type="PROSITE" id="PS00903">
    <property type="entry name" value="CYT_DCMP_DEAMINASES_1"/>
    <property type="match status" value="1"/>
</dbReference>
<evidence type="ECO:0000256" key="7">
    <source>
        <dbReference type="ARBA" id="ARBA00048045"/>
    </source>
</evidence>
<dbReference type="EMBL" id="FOQA01000005">
    <property type="protein sequence ID" value="SFI01409.1"/>
    <property type="molecule type" value="Genomic_DNA"/>
</dbReference>
<dbReference type="PROSITE" id="PS51747">
    <property type="entry name" value="CYT_DCMP_DEAMINASES_2"/>
    <property type="match status" value="1"/>
</dbReference>
<protein>
    <recommendedName>
        <fullName evidence="8">tRNA-specific adenosine deaminase</fullName>
        <ecNumber evidence="8">3.5.4.33</ecNumber>
    </recommendedName>
</protein>
<evidence type="ECO:0000313" key="11">
    <source>
        <dbReference type="Proteomes" id="UP000199287"/>
    </source>
</evidence>
<feature type="active site" description="Proton donor" evidence="8">
    <location>
        <position position="58"/>
    </location>
</feature>
<dbReference type="PANTHER" id="PTHR11079">
    <property type="entry name" value="CYTOSINE DEAMINASE FAMILY MEMBER"/>
    <property type="match status" value="1"/>
</dbReference>
<comment type="function">
    <text evidence="8">Catalyzes the deamination of adenosine to inosine at the wobble position 34 of tRNA(Arg2).</text>
</comment>
<dbReference type="Proteomes" id="UP000199287">
    <property type="component" value="Unassembled WGS sequence"/>
</dbReference>
<dbReference type="FunFam" id="3.40.140.10:FF:000005">
    <property type="entry name" value="tRNA-specific adenosine deaminase"/>
    <property type="match status" value="1"/>
</dbReference>
<keyword evidence="11" id="KW-1185">Reference proteome</keyword>
<proteinExistence type="inferred from homology"/>
<feature type="binding site" evidence="8">
    <location>
        <position position="56"/>
    </location>
    <ligand>
        <name>Zn(2+)</name>
        <dbReference type="ChEBI" id="CHEBI:29105"/>
        <note>catalytic</note>
    </ligand>
</feature>
<dbReference type="InterPro" id="IPR016192">
    <property type="entry name" value="APOBEC/CMP_deaminase_Zn-bd"/>
</dbReference>
<dbReference type="RefSeq" id="WP_093372056.1">
    <property type="nucleotide sequence ID" value="NZ_FOQA01000005.1"/>
</dbReference>
<keyword evidence="3 8" id="KW-0819">tRNA processing</keyword>
<organism evidence="10 11">
    <name type="scientific">Tindallia magadiensis</name>
    <dbReference type="NCBI Taxonomy" id="69895"/>
    <lineage>
        <taxon>Bacteria</taxon>
        <taxon>Bacillati</taxon>
        <taxon>Bacillota</taxon>
        <taxon>Clostridia</taxon>
        <taxon>Peptostreptococcales</taxon>
        <taxon>Tindalliaceae</taxon>
        <taxon>Tindallia</taxon>
    </lineage>
</organism>
<dbReference type="InterPro" id="IPR002125">
    <property type="entry name" value="CMP_dCMP_dom"/>
</dbReference>
<sequence length="176" mass="19377">MTHQMTDETYMQLALQEAKKAAAIGEVPIGAVIVRKGVVIASAHNQREIGKDATAHAELIAIQKACQEAGGWRLTDTTLYVTIEPCPMCAGAILQSRIDRVVIGAMDPKAGAAGSLINILQDNRFNHQVQLTIGVLEEACSKAIKVFFQKLREKRRRKKETTPINKKIPKDFLKKS</sequence>
<evidence type="ECO:0000256" key="5">
    <source>
        <dbReference type="ARBA" id="ARBA00022801"/>
    </source>
</evidence>
<dbReference type="PANTHER" id="PTHR11079:SF202">
    <property type="entry name" value="TRNA-SPECIFIC ADENOSINE DEAMINASE"/>
    <property type="match status" value="1"/>
</dbReference>
<dbReference type="GO" id="GO:0008270">
    <property type="term" value="F:zinc ion binding"/>
    <property type="evidence" value="ECO:0007669"/>
    <property type="project" value="UniProtKB-UniRule"/>
</dbReference>
<dbReference type="InterPro" id="IPR016193">
    <property type="entry name" value="Cytidine_deaminase-like"/>
</dbReference>
<evidence type="ECO:0000259" key="9">
    <source>
        <dbReference type="PROSITE" id="PS51747"/>
    </source>
</evidence>
<comment type="cofactor">
    <cofactor evidence="8">
        <name>Zn(2+)</name>
        <dbReference type="ChEBI" id="CHEBI:29105"/>
    </cofactor>
    <text evidence="8">Binds 1 zinc ion per subunit.</text>
</comment>
<dbReference type="SUPFAM" id="SSF53927">
    <property type="entry name" value="Cytidine deaminase-like"/>
    <property type="match status" value="1"/>
</dbReference>
<dbReference type="HAMAP" id="MF_00972">
    <property type="entry name" value="tRNA_aden_deaminase"/>
    <property type="match status" value="1"/>
</dbReference>
<feature type="domain" description="CMP/dCMP-type deaminase" evidence="9">
    <location>
        <begin position="5"/>
        <end position="116"/>
    </location>
</feature>
<keyword evidence="5 8" id="KW-0378">Hydrolase</keyword>
<dbReference type="EC" id="3.5.4.33" evidence="8"/>
<feature type="binding site" evidence="8">
    <location>
        <position position="86"/>
    </location>
    <ligand>
        <name>Zn(2+)</name>
        <dbReference type="ChEBI" id="CHEBI:29105"/>
        <note>catalytic</note>
    </ligand>
</feature>
<evidence type="ECO:0000256" key="1">
    <source>
        <dbReference type="ARBA" id="ARBA00010669"/>
    </source>
</evidence>
<dbReference type="NCBIfam" id="NF008113">
    <property type="entry name" value="PRK10860.1"/>
    <property type="match status" value="1"/>
</dbReference>
<evidence type="ECO:0000256" key="6">
    <source>
        <dbReference type="ARBA" id="ARBA00022833"/>
    </source>
</evidence>
<evidence type="ECO:0000313" key="10">
    <source>
        <dbReference type="EMBL" id="SFI01409.1"/>
    </source>
</evidence>
<dbReference type="InterPro" id="IPR058535">
    <property type="entry name" value="MafB19-deam"/>
</dbReference>
<name>A0A1I3ER14_9FIRM</name>
<keyword evidence="6 8" id="KW-0862">Zinc</keyword>
<dbReference type="STRING" id="69895.SAMN05192551_105126"/>
<reference evidence="11" key="1">
    <citation type="submission" date="2016-10" db="EMBL/GenBank/DDBJ databases">
        <authorList>
            <person name="Varghese N."/>
            <person name="Submissions S."/>
        </authorList>
    </citation>
    <scope>NUCLEOTIDE SEQUENCE [LARGE SCALE GENOMIC DNA]</scope>
    <source>
        <strain evidence="11">Z-7934</strain>
    </source>
</reference>
<evidence type="ECO:0000256" key="8">
    <source>
        <dbReference type="HAMAP-Rule" id="MF_00972"/>
    </source>
</evidence>
<comment type="similarity">
    <text evidence="1">Belongs to the cytidine and deoxycytidylate deaminase family. ADAT2 subfamily.</text>
</comment>
<dbReference type="AlphaFoldDB" id="A0A1I3ER14"/>
<dbReference type="InterPro" id="IPR028883">
    <property type="entry name" value="tRNA_aden_deaminase"/>
</dbReference>
<comment type="subunit">
    <text evidence="2 8">Homodimer.</text>
</comment>
<dbReference type="Pfam" id="PF14437">
    <property type="entry name" value="MafB19-deam"/>
    <property type="match status" value="1"/>
</dbReference>
<accession>A0A1I3ER14</accession>
<gene>
    <name evidence="8" type="primary">tadA</name>
    <name evidence="10" type="ORF">SAMN05192551_105126</name>
</gene>
<keyword evidence="4 8" id="KW-0479">Metal-binding</keyword>
<dbReference type="OrthoDB" id="9802676at2"/>
<feature type="binding site" evidence="8">
    <location>
        <position position="89"/>
    </location>
    <ligand>
        <name>Zn(2+)</name>
        <dbReference type="ChEBI" id="CHEBI:29105"/>
        <note>catalytic</note>
    </ligand>
</feature>
<evidence type="ECO:0000256" key="2">
    <source>
        <dbReference type="ARBA" id="ARBA00011738"/>
    </source>
</evidence>